<reference evidence="2" key="1">
    <citation type="submission" date="2008-06" db="EMBL/GenBank/DDBJ databases">
        <title>The biosynthetic gene cluster responsible for Lasalocid production from Streptomyces lasaliensis.</title>
        <authorList>
            <person name="Smith L."/>
            <person name="Samborskyy M."/>
            <person name="Fan Q."/>
            <person name="Spencer J.B."/>
            <person name="Leadlay P.F."/>
        </authorList>
    </citation>
    <scope>NUCLEOTIDE SEQUENCE</scope>
    <source>
        <strain evidence="2">NRRL 3382R</strain>
    </source>
</reference>
<proteinExistence type="predicted"/>
<feature type="region of interest" description="Disordered" evidence="1">
    <location>
        <begin position="56"/>
        <end position="76"/>
    </location>
</feature>
<sequence>MVRRLMSSIWGKGRWCPPGCTAKRRMPRCSPGPRGAAVSTRSQTVAITGSAAADLGDDVGASARTHPWMAREQAGP</sequence>
<protein>
    <submittedName>
        <fullName evidence="2">Uncharacterized protein</fullName>
    </submittedName>
</protein>
<evidence type="ECO:0000256" key="1">
    <source>
        <dbReference type="SAM" id="MobiDB-lite"/>
    </source>
</evidence>
<accession>B5M9M8</accession>
<evidence type="ECO:0000313" key="2">
    <source>
        <dbReference type="EMBL" id="CAQ64706.1"/>
    </source>
</evidence>
<organism evidence="2">
    <name type="scientific">Streptomyces lasalocidi</name>
    <name type="common">Streptomyces lasaliensis</name>
    <dbReference type="NCBI Taxonomy" id="324833"/>
    <lineage>
        <taxon>Bacteria</taxon>
        <taxon>Bacillati</taxon>
        <taxon>Actinomycetota</taxon>
        <taxon>Actinomycetes</taxon>
        <taxon>Kitasatosporales</taxon>
        <taxon>Streptomycetaceae</taxon>
        <taxon>Streptomyces</taxon>
    </lineage>
</organism>
<name>B5M9M8_STRLS</name>
<dbReference type="EMBL" id="FM173265">
    <property type="protein sequence ID" value="CAQ64706.1"/>
    <property type="molecule type" value="Genomic_DNA"/>
</dbReference>
<dbReference type="AlphaFoldDB" id="B5M9M8"/>